<sequence length="403" mass="46891">FIDVFILIDNNAFVTPVFSSSNLQFLQFNETVCTKYGFQEANRIGVGKSCSAWDKALYYFSKVSTHYLFVWFIEDDVFIPSVQAFLSLHEVYSPSNDMVTAALSYNRDGNINIWHWRSSSTAFAPPWANGMVCAIGCSRRLLSAIGEYARWRGQLTFIENLFHTLAIQDGNMKFVTPFELNTIVYRDTYTLEQIQRRPNNWWHPVKNFSLHREWRNKLSQKSSVDINNRIRKFYSTLQQLQTIDTKNSSFDFMQHIANLGVEIEIVKGHIKSFDRYQLRNQFLQLGQTLSKNLADLFTVLADHAFKLPEPQINRNIIENKTVAHMMLEKAIKNNKQMISQLTTNRSLSADEMVEITELRVDAIRLIVKLSRQIRCELQVIACGPMIELYCVLVLHSEFHIFIW</sequence>
<dbReference type="Proteomes" id="UP000663877">
    <property type="component" value="Unassembled WGS sequence"/>
</dbReference>
<dbReference type="AlphaFoldDB" id="A0A815W4B5"/>
<protein>
    <submittedName>
        <fullName evidence="1">Uncharacterized protein</fullName>
    </submittedName>
</protein>
<proteinExistence type="predicted"/>
<dbReference type="EMBL" id="CAJNOM010004474">
    <property type="protein sequence ID" value="CAF1656038.1"/>
    <property type="molecule type" value="Genomic_DNA"/>
</dbReference>
<name>A0A815W4B5_9BILA</name>
<dbReference type="Proteomes" id="UP000663832">
    <property type="component" value="Unassembled WGS sequence"/>
</dbReference>
<organism evidence="1 4">
    <name type="scientific">Adineta steineri</name>
    <dbReference type="NCBI Taxonomy" id="433720"/>
    <lineage>
        <taxon>Eukaryota</taxon>
        <taxon>Metazoa</taxon>
        <taxon>Spiralia</taxon>
        <taxon>Gnathifera</taxon>
        <taxon>Rotifera</taxon>
        <taxon>Eurotatoria</taxon>
        <taxon>Bdelloidea</taxon>
        <taxon>Adinetida</taxon>
        <taxon>Adinetidae</taxon>
        <taxon>Adineta</taxon>
    </lineage>
</organism>
<accession>A0A815W4B5</accession>
<feature type="non-terminal residue" evidence="1">
    <location>
        <position position="1"/>
    </location>
</feature>
<dbReference type="OrthoDB" id="10058359at2759"/>
<reference evidence="1" key="1">
    <citation type="submission" date="2021-02" db="EMBL/GenBank/DDBJ databases">
        <authorList>
            <person name="Nowell W R."/>
        </authorList>
    </citation>
    <scope>NUCLEOTIDE SEQUENCE</scope>
</reference>
<evidence type="ECO:0000313" key="1">
    <source>
        <dbReference type="EMBL" id="CAF1537280.1"/>
    </source>
</evidence>
<dbReference type="EMBL" id="CAJNOI010004099">
    <property type="protein sequence ID" value="CAF1537280.1"/>
    <property type="molecule type" value="Genomic_DNA"/>
</dbReference>
<evidence type="ECO:0000313" key="3">
    <source>
        <dbReference type="Proteomes" id="UP000663832"/>
    </source>
</evidence>
<evidence type="ECO:0000313" key="4">
    <source>
        <dbReference type="Proteomes" id="UP000663877"/>
    </source>
</evidence>
<keyword evidence="3" id="KW-1185">Reference proteome</keyword>
<gene>
    <name evidence="1" type="ORF">BJG266_LOCUS45327</name>
    <name evidence="2" type="ORF">QVE165_LOCUS62316</name>
</gene>
<comment type="caution">
    <text evidence="1">The sequence shown here is derived from an EMBL/GenBank/DDBJ whole genome shotgun (WGS) entry which is preliminary data.</text>
</comment>
<evidence type="ECO:0000313" key="2">
    <source>
        <dbReference type="EMBL" id="CAF1656038.1"/>
    </source>
</evidence>